<evidence type="ECO:0000313" key="2">
    <source>
        <dbReference type="Proteomes" id="UP000321103"/>
    </source>
</evidence>
<comment type="caution">
    <text evidence="1">The sequence shown here is derived from an EMBL/GenBank/DDBJ whole genome shotgun (WGS) entry which is preliminary data.</text>
</comment>
<gene>
    <name evidence="1" type="ORF">KTU01_32260</name>
</gene>
<sequence length="98" mass="9339">MVVIAAADHDVAGQQGAELRFAGQGLAGQVQVAGAQDHVVADGVAGLFAELGGEGGLDVDLGEDAEALLGQGGAGAFHGLVVGQGDGDGVGAGHVLLL</sequence>
<dbReference type="EMBL" id="BJZS01000106">
    <property type="protein sequence ID" value="GEO97103.1"/>
    <property type="molecule type" value="Genomic_DNA"/>
</dbReference>
<protein>
    <submittedName>
        <fullName evidence="1">Uncharacterized protein</fullName>
    </submittedName>
</protein>
<dbReference type="AlphaFoldDB" id="A0A512IHA2"/>
<accession>A0A512IHA2</accession>
<evidence type="ECO:0000313" key="1">
    <source>
        <dbReference type="EMBL" id="GEO97103.1"/>
    </source>
</evidence>
<dbReference type="Proteomes" id="UP000321103">
    <property type="component" value="Unassembled WGS sequence"/>
</dbReference>
<organism evidence="1 2">
    <name type="scientific">Kocuria turfanensis</name>
    <dbReference type="NCBI Taxonomy" id="388357"/>
    <lineage>
        <taxon>Bacteria</taxon>
        <taxon>Bacillati</taxon>
        <taxon>Actinomycetota</taxon>
        <taxon>Actinomycetes</taxon>
        <taxon>Micrococcales</taxon>
        <taxon>Micrococcaceae</taxon>
        <taxon>Kocuria</taxon>
    </lineage>
</organism>
<name>A0A512IHA2_9MICC</name>
<reference evidence="1 2" key="1">
    <citation type="submission" date="2019-07" db="EMBL/GenBank/DDBJ databases">
        <title>Whole genome shotgun sequence of Kocuria turfanensis NBRC 107627.</title>
        <authorList>
            <person name="Hosoyama A."/>
            <person name="Uohara A."/>
            <person name="Ohji S."/>
            <person name="Ichikawa N."/>
        </authorList>
    </citation>
    <scope>NUCLEOTIDE SEQUENCE [LARGE SCALE GENOMIC DNA]</scope>
    <source>
        <strain evidence="1 2">NBRC 107627</strain>
    </source>
</reference>
<proteinExistence type="predicted"/>
<keyword evidence="2" id="KW-1185">Reference proteome</keyword>